<evidence type="ECO:0000313" key="6">
    <source>
        <dbReference type="Proteomes" id="UP000565205"/>
    </source>
</evidence>
<dbReference type="Pfam" id="PF13279">
    <property type="entry name" value="4HBT_2"/>
    <property type="match status" value="1"/>
</dbReference>
<dbReference type="EC" id="3.1.2.-" evidence="3"/>
<dbReference type="EMBL" id="JABXXQ010000203">
    <property type="protein sequence ID" value="NVN30709.1"/>
    <property type="molecule type" value="Genomic_DNA"/>
</dbReference>
<evidence type="ECO:0000256" key="2">
    <source>
        <dbReference type="ARBA" id="ARBA00022801"/>
    </source>
</evidence>
<reference evidence="4 6" key="1">
    <citation type="submission" date="2020-06" db="EMBL/GenBank/DDBJ databases">
        <title>Description of novel acetic acid bacteria.</title>
        <authorList>
            <person name="Sombolestani A."/>
        </authorList>
    </citation>
    <scope>NUCLEOTIDE SEQUENCE [LARGE SCALE GENOMIC DNA]</scope>
    <source>
        <strain evidence="4 6">LMG 26838</strain>
    </source>
</reference>
<organism evidence="3 5">
    <name type="scientific">Endobacter medicaginis</name>
    <dbReference type="NCBI Taxonomy" id="1181271"/>
    <lineage>
        <taxon>Bacteria</taxon>
        <taxon>Pseudomonadati</taxon>
        <taxon>Pseudomonadota</taxon>
        <taxon>Alphaproteobacteria</taxon>
        <taxon>Acetobacterales</taxon>
        <taxon>Acetobacteraceae</taxon>
        <taxon>Endobacter</taxon>
    </lineage>
</organism>
<evidence type="ECO:0000313" key="5">
    <source>
        <dbReference type="Proteomes" id="UP000557688"/>
    </source>
</evidence>
<comment type="similarity">
    <text evidence="1">Belongs to the 4-hydroxybenzoyl-CoA thioesterase family.</text>
</comment>
<dbReference type="InterPro" id="IPR029069">
    <property type="entry name" value="HotDog_dom_sf"/>
</dbReference>
<dbReference type="Proteomes" id="UP000565205">
    <property type="component" value="Unassembled WGS sequence"/>
</dbReference>
<dbReference type="RefSeq" id="WP_176624464.1">
    <property type="nucleotide sequence ID" value="NZ_JABXXQ010000203.1"/>
</dbReference>
<comment type="caution">
    <text evidence="3">The sequence shown here is derived from an EMBL/GenBank/DDBJ whole genome shotgun (WGS) entry which is preliminary data.</text>
</comment>
<dbReference type="AlphaFoldDB" id="A0A839UYV3"/>
<reference evidence="3 5" key="2">
    <citation type="submission" date="2020-08" db="EMBL/GenBank/DDBJ databases">
        <title>Genomic Encyclopedia of Type Strains, Phase III (KMG-III): the genomes of soil and plant-associated and newly described type strains.</title>
        <authorList>
            <person name="Whitman W."/>
        </authorList>
    </citation>
    <scope>NUCLEOTIDE SEQUENCE [LARGE SCALE GENOMIC DNA]</scope>
    <source>
        <strain evidence="3 5">CECT 8088</strain>
    </source>
</reference>
<accession>A0A839UYV3</accession>
<dbReference type="SUPFAM" id="SSF54637">
    <property type="entry name" value="Thioesterase/thiol ester dehydrase-isomerase"/>
    <property type="match status" value="1"/>
</dbReference>
<proteinExistence type="inferred from homology"/>
<dbReference type="Proteomes" id="UP000557688">
    <property type="component" value="Unassembled WGS sequence"/>
</dbReference>
<dbReference type="Gene3D" id="3.10.129.10">
    <property type="entry name" value="Hotdog Thioesterase"/>
    <property type="match status" value="1"/>
</dbReference>
<protein>
    <submittedName>
        <fullName evidence="3">Acyl-CoA thioester hydrolase</fullName>
        <ecNumber evidence="3">3.1.2.-</ecNumber>
    </submittedName>
    <submittedName>
        <fullName evidence="4">Acyl-CoA thioesterase</fullName>
    </submittedName>
</protein>
<dbReference type="PANTHER" id="PTHR31793:SF27">
    <property type="entry name" value="NOVEL THIOESTERASE SUPERFAMILY DOMAIN AND SAPOSIN A-TYPE DOMAIN CONTAINING PROTEIN (0610012H03RIK)"/>
    <property type="match status" value="1"/>
</dbReference>
<dbReference type="InterPro" id="IPR050563">
    <property type="entry name" value="4-hydroxybenzoyl-CoA_TE"/>
</dbReference>
<evidence type="ECO:0000313" key="3">
    <source>
        <dbReference type="EMBL" id="MBB3172481.1"/>
    </source>
</evidence>
<name>A0A839UYV3_9PROT</name>
<dbReference type="CDD" id="cd00586">
    <property type="entry name" value="4HBT"/>
    <property type="match status" value="1"/>
</dbReference>
<dbReference type="PANTHER" id="PTHR31793">
    <property type="entry name" value="4-HYDROXYBENZOYL-COA THIOESTERASE FAMILY MEMBER"/>
    <property type="match status" value="1"/>
</dbReference>
<evidence type="ECO:0000313" key="4">
    <source>
        <dbReference type="EMBL" id="NVN30709.1"/>
    </source>
</evidence>
<dbReference type="GO" id="GO:0047617">
    <property type="term" value="F:fatty acyl-CoA hydrolase activity"/>
    <property type="evidence" value="ECO:0007669"/>
    <property type="project" value="TreeGrafter"/>
</dbReference>
<keyword evidence="2 3" id="KW-0378">Hydrolase</keyword>
<dbReference type="EMBL" id="JACHXV010000001">
    <property type="protein sequence ID" value="MBB3172481.1"/>
    <property type="molecule type" value="Genomic_DNA"/>
</dbReference>
<keyword evidence="5" id="KW-1185">Reference proteome</keyword>
<evidence type="ECO:0000256" key="1">
    <source>
        <dbReference type="ARBA" id="ARBA00005953"/>
    </source>
</evidence>
<sequence>MSEPTPAPARPEPLPRSAYGFTIEVPTAYTDQDTNGHINNTAYYRFADTVIALFRMRHDLLAEARTMVTVENGARYLSETHFPDVLTVGLRVDRLGRSSLTYRIGIFQAGSDRPAAEITSAQVWIDTVTRRPVAIDGAMRQALEAAM</sequence>
<gene>
    <name evidence="3" type="ORF">FHR90_000287</name>
    <name evidence="4" type="ORF">HUK83_10250</name>
</gene>